<organism evidence="7 8">
    <name type="scientific">Hydnomerulius pinastri MD-312</name>
    <dbReference type="NCBI Taxonomy" id="994086"/>
    <lineage>
        <taxon>Eukaryota</taxon>
        <taxon>Fungi</taxon>
        <taxon>Dikarya</taxon>
        <taxon>Basidiomycota</taxon>
        <taxon>Agaricomycotina</taxon>
        <taxon>Agaricomycetes</taxon>
        <taxon>Agaricomycetidae</taxon>
        <taxon>Boletales</taxon>
        <taxon>Boletales incertae sedis</taxon>
        <taxon>Leucogyrophana</taxon>
    </lineage>
</organism>
<keyword evidence="8" id="KW-1185">Reference proteome</keyword>
<feature type="compositionally biased region" description="Polar residues" evidence="6">
    <location>
        <begin position="1"/>
        <end position="29"/>
    </location>
</feature>
<evidence type="ECO:0000256" key="2">
    <source>
        <dbReference type="ARBA" id="ARBA00010239"/>
    </source>
</evidence>
<dbReference type="OrthoDB" id="515064at2759"/>
<dbReference type="GO" id="GO:0006355">
    <property type="term" value="P:regulation of DNA-templated transcription"/>
    <property type="evidence" value="ECO:0007669"/>
    <property type="project" value="InterPro"/>
</dbReference>
<evidence type="ECO:0000256" key="6">
    <source>
        <dbReference type="SAM" id="MobiDB-lite"/>
    </source>
</evidence>
<feature type="region of interest" description="Disordered" evidence="6">
    <location>
        <begin position="737"/>
        <end position="808"/>
    </location>
</feature>
<dbReference type="Gene3D" id="3.30.50.10">
    <property type="entry name" value="Erythroid Transcription Factor GATA-1, subunit A"/>
    <property type="match status" value="1"/>
</dbReference>
<gene>
    <name evidence="7" type="ORF">HYDPIDRAFT_29449</name>
</gene>
<feature type="region of interest" description="Disordered" evidence="6">
    <location>
        <begin position="1"/>
        <end position="39"/>
    </location>
</feature>
<dbReference type="PANTHER" id="PTHR10019">
    <property type="entry name" value="SNF5"/>
    <property type="match status" value="1"/>
</dbReference>
<feature type="compositionally biased region" description="Basic and acidic residues" evidence="6">
    <location>
        <begin position="338"/>
        <end position="375"/>
    </location>
</feature>
<feature type="region of interest" description="Disordered" evidence="6">
    <location>
        <begin position="1425"/>
        <end position="1457"/>
    </location>
</feature>
<feature type="compositionally biased region" description="Low complexity" evidence="6">
    <location>
        <begin position="155"/>
        <end position="174"/>
    </location>
</feature>
<evidence type="ECO:0008006" key="9">
    <source>
        <dbReference type="Google" id="ProtNLM"/>
    </source>
</evidence>
<feature type="region of interest" description="Disordered" evidence="6">
    <location>
        <begin position="1293"/>
        <end position="1335"/>
    </location>
</feature>
<feature type="region of interest" description="Disordered" evidence="6">
    <location>
        <begin position="826"/>
        <end position="865"/>
    </location>
</feature>
<proteinExistence type="inferred from homology"/>
<keyword evidence="5" id="KW-0539">Nucleus</keyword>
<protein>
    <recommendedName>
        <fullName evidence="9">SNF5-domain-containing protein</fullName>
    </recommendedName>
</protein>
<feature type="compositionally biased region" description="Basic and acidic residues" evidence="6">
    <location>
        <begin position="1083"/>
        <end position="1097"/>
    </location>
</feature>
<sequence length="1742" mass="184987">MNNYQLQPGTSQQGQGQYPIHPSSSQPQQGMSFPGGGMGMPMAANNMSMNGGGNMGMNMNTGNPMVMNMNGASMGINPNNMANNVTNNMGSNLAYLAAFQNAQHNPNAMSGMMGKFPSVYPSYGGQNPQGQQSMNPSHSQMQSIASSQMHATQTPQTPNHSSSQNQNQSISPTQLMSASPSQLMGGPSSQQAQSQGQLTFTPAQLLLQQQGGSMNPASLGGGGNMNMGVMNPNLGNLGGMGGMNMNMGGMGNVQSMPTVGNMNMGGSMNMQGMGHMGSAPTQGPNPNMRINFPPGMNRYSQMTPQERVAFQRQQQAAGLGHGHPVERGPGPGTPSQSGHERGPSLTHEPRPPSQHERAPSQTHERQPSQQPHDRAPSQSHDLSALQGDRPSSSASVRSHHSHHNHEGSGQHGIMPPPGSRPGTASGTMSQPPRMNPNQHAMNLNPNMNAVPHMSSGGGSNINLNMSANINPHMNATANLNPAMNQAQQMNAGVNLNPQLNANMQMGGSGGGMGMPMNRPPTRTGSALGHGSPKHSPRMGMNPGGPMGGAGGVGMNPGMGGVGAGAGMGGMNPGIQGNMSNSLAGGMGAGMGGGMGSGIGGGMSAGMGGGNMGGGMGGAINGNMGVGMGAQGMSGMPGISGMGGLGQMNMNPANTGGLGAGGSMMGGAGGGLMGPPVIPQNMQRPDREQMIQNHVRERSASVQRETSLPPNTAGPFIGQGLDGAGIPNLSTIGPNMAPNMPGVPRQSSQPPVHPHQHSPVRQLAAAHRSPMPPIRKIGELPGSAGAPQTNAPPLPTASTSAGQKLPPHLASLNPAVTKISYIPYVVPPKPAESTDGSDEDKKPGTDASAAEADDTSESKPASVKIEDPVRMLTPDEISTLKDLMARDAAYEAVYRAKQARMVQELRTSGPGSRGAWWDRDYAASMGMNRRPDRFDVRYPRPPKAEGSMGSRKKGVRREGIRIPRKLPPELANRPEQLVPIRLEFDVEHHKMRETFVWNLNDSVITPELFAQTLVEDYALAPSYHGVITKSIQEQLSDFKAHAASLEVEWKPSSSANEIPQSEGPKDEQDDSDVEEVDNRGQSVSDRKDGSGTLEKDGDGLFAGRGALDEDSVQWWESWRKRVRKDTPPRSVVSSNRRKKRKISIKTEDSDDISVGDEMEKPCTADELDPDEKGMRDDLRILIKLDIIVGSMKLDDQFEWDLDNQDASPEQFAEVYAKELGLGGEFKTAIAHCIREQVQVYQKSLFLVGHPADGSLVQDDDLRMSFLPSLSSGTRAMDQVPSFTPLLNYLSDGEIERSEKEREKELTKRRKRNTRGRRGIALPDREPNRTYRTPAVGFPELDPATLALAAAANAPTSRRAAAAAASLTIANMVASENGTTIMPLQLPPQQSTSQVTLSLGKEKKPKGLFKAPAYPPTVLRPRAHVTAPTPSTAVDSTSMLPSSLLESDPPVSVVSTAPPDSKAVAKKAREIEREAKEKEFADGQHANVINGVWHCSNCGCPESIAIGRRKGPLGDKSQCGTCGKFWHRHRRPRPVQYNSDPHYHLNIRNEAEQVKTNAKRRGRAPNSAVVDGADTPTRQKSEVWVEVPSRLPNSSAKLPSEDDRAVSPVSTASSGSEAPLAQQFLKTNGTTPAPPPDSPRPRGDAMSPSESGAAAPHSNGSYTTPSWLSAAIHALQAKYPDDRFEAILRKPSPKAVPEWRIKCLDCPGKLYNSGPGDSLSNYEVHLKNRQHRMRVNGRVNSSSS</sequence>
<feature type="region of interest" description="Disordered" evidence="6">
    <location>
        <begin position="1048"/>
        <end position="1103"/>
    </location>
</feature>
<feature type="region of interest" description="Disordered" evidence="6">
    <location>
        <begin position="931"/>
        <end position="955"/>
    </location>
</feature>
<dbReference type="GO" id="GO:0006338">
    <property type="term" value="P:chromatin remodeling"/>
    <property type="evidence" value="ECO:0007669"/>
    <property type="project" value="InterPro"/>
</dbReference>
<feature type="compositionally biased region" description="Polar residues" evidence="6">
    <location>
        <begin position="422"/>
        <end position="447"/>
    </location>
</feature>
<feature type="compositionally biased region" description="Polar residues" evidence="6">
    <location>
        <begin position="1426"/>
        <end position="1443"/>
    </location>
</feature>
<feature type="region of interest" description="Disordered" evidence="6">
    <location>
        <begin position="311"/>
        <end position="461"/>
    </location>
</feature>
<keyword evidence="3" id="KW-0805">Transcription regulation</keyword>
<evidence type="ECO:0000256" key="1">
    <source>
        <dbReference type="ARBA" id="ARBA00004123"/>
    </source>
</evidence>
<accession>A0A0C9WEU7</accession>
<evidence type="ECO:0000313" key="8">
    <source>
        <dbReference type="Proteomes" id="UP000053820"/>
    </source>
</evidence>
<feature type="compositionally biased region" description="Basic and acidic residues" evidence="6">
    <location>
        <begin position="1293"/>
        <end position="1304"/>
    </location>
</feature>
<reference evidence="7 8" key="1">
    <citation type="submission" date="2014-04" db="EMBL/GenBank/DDBJ databases">
        <title>Evolutionary Origins and Diversification of the Mycorrhizal Mutualists.</title>
        <authorList>
            <consortium name="DOE Joint Genome Institute"/>
            <consortium name="Mycorrhizal Genomics Consortium"/>
            <person name="Kohler A."/>
            <person name="Kuo A."/>
            <person name="Nagy L.G."/>
            <person name="Floudas D."/>
            <person name="Copeland A."/>
            <person name="Barry K.W."/>
            <person name="Cichocki N."/>
            <person name="Veneault-Fourrey C."/>
            <person name="LaButti K."/>
            <person name="Lindquist E.A."/>
            <person name="Lipzen A."/>
            <person name="Lundell T."/>
            <person name="Morin E."/>
            <person name="Murat C."/>
            <person name="Riley R."/>
            <person name="Ohm R."/>
            <person name="Sun H."/>
            <person name="Tunlid A."/>
            <person name="Henrissat B."/>
            <person name="Grigoriev I.V."/>
            <person name="Hibbett D.S."/>
            <person name="Martin F."/>
        </authorList>
    </citation>
    <scope>NUCLEOTIDE SEQUENCE [LARGE SCALE GENOMIC DNA]</scope>
    <source>
        <strain evidence="7 8">MD-312</strain>
    </source>
</reference>
<dbReference type="GO" id="GO:0000228">
    <property type="term" value="C:nuclear chromosome"/>
    <property type="evidence" value="ECO:0007669"/>
    <property type="project" value="InterPro"/>
</dbReference>
<feature type="compositionally biased region" description="Polar residues" evidence="6">
    <location>
        <begin position="124"/>
        <end position="154"/>
    </location>
</feature>
<dbReference type="HOGENOM" id="CLU_240808_0_0_1"/>
<dbReference type="Pfam" id="PF04855">
    <property type="entry name" value="SNF5"/>
    <property type="match status" value="1"/>
</dbReference>
<feature type="region of interest" description="Disordered" evidence="6">
    <location>
        <begin position="1124"/>
        <end position="1170"/>
    </location>
</feature>
<evidence type="ECO:0000256" key="3">
    <source>
        <dbReference type="ARBA" id="ARBA00023015"/>
    </source>
</evidence>
<evidence type="ECO:0000256" key="4">
    <source>
        <dbReference type="ARBA" id="ARBA00023163"/>
    </source>
</evidence>
<feature type="compositionally biased region" description="Low complexity" evidence="6">
    <location>
        <begin position="185"/>
        <end position="197"/>
    </location>
</feature>
<comment type="similarity">
    <text evidence="2">Belongs to the SNF5 family.</text>
</comment>
<dbReference type="GO" id="GO:0008270">
    <property type="term" value="F:zinc ion binding"/>
    <property type="evidence" value="ECO:0007669"/>
    <property type="project" value="InterPro"/>
</dbReference>
<feature type="region of interest" description="Disordered" evidence="6">
    <location>
        <begin position="120"/>
        <end position="197"/>
    </location>
</feature>
<dbReference type="InterPro" id="IPR006939">
    <property type="entry name" value="SNF5"/>
</dbReference>
<feature type="compositionally biased region" description="Basic residues" evidence="6">
    <location>
        <begin position="1305"/>
        <end position="1316"/>
    </location>
</feature>
<evidence type="ECO:0000313" key="7">
    <source>
        <dbReference type="EMBL" id="KIJ63657.1"/>
    </source>
</evidence>
<keyword evidence="4" id="KW-0804">Transcription</keyword>
<dbReference type="Proteomes" id="UP000053820">
    <property type="component" value="Unassembled WGS sequence"/>
</dbReference>
<comment type="subcellular location">
    <subcellularLocation>
        <location evidence="1">Nucleus</location>
    </subcellularLocation>
</comment>
<dbReference type="EMBL" id="KN839850">
    <property type="protein sequence ID" value="KIJ63657.1"/>
    <property type="molecule type" value="Genomic_DNA"/>
</dbReference>
<feature type="region of interest" description="Disordered" evidence="6">
    <location>
        <begin position="1553"/>
        <end position="1659"/>
    </location>
</feature>
<evidence type="ECO:0000256" key="5">
    <source>
        <dbReference type="ARBA" id="ARBA00023242"/>
    </source>
</evidence>
<dbReference type="InterPro" id="IPR013088">
    <property type="entry name" value="Znf_NHR/GATA"/>
</dbReference>
<name>A0A0C9WEU7_9AGAM</name>